<dbReference type="GO" id="GO:0005886">
    <property type="term" value="C:plasma membrane"/>
    <property type="evidence" value="ECO:0007669"/>
    <property type="project" value="UniProtKB-SubCell"/>
</dbReference>
<dbReference type="RefSeq" id="WP_038529967.1">
    <property type="nucleotide sequence ID" value="NZ_CP007793.1"/>
</dbReference>
<evidence type="ECO:0000256" key="9">
    <source>
        <dbReference type="ARBA" id="ARBA00023136"/>
    </source>
</evidence>
<keyword evidence="5 12" id="KW-1133">Transmembrane helix</keyword>
<accession>A0A060DJL4</accession>
<comment type="function">
    <text evidence="12">Catalyzes the conversion of heme O to heme A by two successive hydroxylations of the methyl group at C8. The first hydroxylation forms heme I, the second hydroxylation results in an unstable dihydroxymethyl group, which spontaneously dehydrates, resulting in the formyl group of heme A.</text>
</comment>
<keyword evidence="3 12" id="KW-0812">Transmembrane</keyword>
<evidence type="ECO:0000313" key="13">
    <source>
        <dbReference type="EMBL" id="AIB12955.1"/>
    </source>
</evidence>
<feature type="transmembrane region" description="Helical" evidence="12">
    <location>
        <begin position="138"/>
        <end position="156"/>
    </location>
</feature>
<evidence type="ECO:0000256" key="4">
    <source>
        <dbReference type="ARBA" id="ARBA00022723"/>
    </source>
</evidence>
<evidence type="ECO:0000256" key="8">
    <source>
        <dbReference type="ARBA" id="ARBA00023133"/>
    </source>
</evidence>
<feature type="transmembrane region" description="Helical" evidence="12">
    <location>
        <begin position="214"/>
        <end position="238"/>
    </location>
</feature>
<evidence type="ECO:0000256" key="1">
    <source>
        <dbReference type="ARBA" id="ARBA00001970"/>
    </source>
</evidence>
<evidence type="ECO:0000256" key="2">
    <source>
        <dbReference type="ARBA" id="ARBA00004141"/>
    </source>
</evidence>
<dbReference type="InterPro" id="IPR003780">
    <property type="entry name" value="COX15/CtaA_fam"/>
</dbReference>
<keyword evidence="6 12" id="KW-0560">Oxidoreductase</keyword>
<dbReference type="Pfam" id="PF02628">
    <property type="entry name" value="COX15-CtaA"/>
    <property type="match status" value="1"/>
</dbReference>
<feature type="transmembrane region" description="Helical" evidence="12">
    <location>
        <begin position="171"/>
        <end position="193"/>
    </location>
</feature>
<feature type="transmembrane region" description="Helical" evidence="12">
    <location>
        <begin position="333"/>
        <end position="351"/>
    </location>
</feature>
<evidence type="ECO:0000256" key="7">
    <source>
        <dbReference type="ARBA" id="ARBA00023004"/>
    </source>
</evidence>
<feature type="binding site" description="axial binding residue" evidence="12">
    <location>
        <position position="274"/>
    </location>
    <ligand>
        <name>heme</name>
        <dbReference type="ChEBI" id="CHEBI:30413"/>
    </ligand>
    <ligandPart>
        <name>Fe</name>
        <dbReference type="ChEBI" id="CHEBI:18248"/>
    </ligandPart>
</feature>
<evidence type="ECO:0000313" key="14">
    <source>
        <dbReference type="Proteomes" id="UP000027186"/>
    </source>
</evidence>
<keyword evidence="7 12" id="KW-0408">Iron</keyword>
<dbReference type="AlphaFoldDB" id="A0A060DJL4"/>
<comment type="subcellular location">
    <subcellularLocation>
        <location evidence="12">Cell membrane</location>
        <topology evidence="12">Multi-pass membrane protein</topology>
    </subcellularLocation>
    <subcellularLocation>
        <location evidence="2">Membrane</location>
        <topology evidence="2">Multi-pass membrane protein</topology>
    </subcellularLocation>
</comment>
<dbReference type="GO" id="GO:0006784">
    <property type="term" value="P:heme A biosynthetic process"/>
    <property type="evidence" value="ECO:0007669"/>
    <property type="project" value="UniProtKB-UniRule"/>
</dbReference>
<evidence type="ECO:0000256" key="3">
    <source>
        <dbReference type="ARBA" id="ARBA00022692"/>
    </source>
</evidence>
<gene>
    <name evidence="12" type="primary">ctaA</name>
    <name evidence="13" type="ORF">ABAZ39_13385</name>
</gene>
<dbReference type="EC" id="1.17.99.9" evidence="12"/>
<keyword evidence="4 12" id="KW-0479">Metal-binding</keyword>
<comment type="pathway">
    <text evidence="10 12">Porphyrin-containing compound metabolism; heme A biosynthesis; heme A from heme O: step 1/1.</text>
</comment>
<feature type="transmembrane region" description="Helical" evidence="12">
    <location>
        <begin position="108"/>
        <end position="126"/>
    </location>
</feature>
<feature type="transmembrane region" description="Helical" evidence="12">
    <location>
        <begin position="23"/>
        <end position="43"/>
    </location>
</feature>
<keyword evidence="8 12" id="KW-0350">Heme biosynthesis</keyword>
<comment type="cofactor">
    <cofactor evidence="1 12">
        <name>heme b</name>
        <dbReference type="ChEBI" id="CHEBI:60344"/>
    </cofactor>
</comment>
<dbReference type="KEGG" id="abq:ABAZ39_13385"/>
<keyword evidence="9 12" id="KW-0472">Membrane</keyword>
<comment type="subunit">
    <text evidence="12">Interacts with CtaB.</text>
</comment>
<evidence type="ECO:0000256" key="5">
    <source>
        <dbReference type="ARBA" id="ARBA00022989"/>
    </source>
</evidence>
<dbReference type="GO" id="GO:0016653">
    <property type="term" value="F:oxidoreductase activity, acting on NAD(P)H, heme protein as acceptor"/>
    <property type="evidence" value="ECO:0007669"/>
    <property type="project" value="TreeGrafter"/>
</dbReference>
<dbReference type="HAMAP" id="MF_01665">
    <property type="entry name" value="HemeA_synth_type2"/>
    <property type="match status" value="1"/>
</dbReference>
<keyword evidence="12" id="KW-1003">Cell membrane</keyword>
<dbReference type="PANTHER" id="PTHR23289">
    <property type="entry name" value="CYTOCHROME C OXIDASE ASSEMBLY PROTEIN COX15"/>
    <property type="match status" value="1"/>
</dbReference>
<name>A0A060DJL4_9PROT</name>
<feature type="binding site" description="axial binding residue" evidence="12">
    <location>
        <position position="335"/>
    </location>
    <ligand>
        <name>heme</name>
        <dbReference type="ChEBI" id="CHEBI:30413"/>
    </ligand>
    <ligandPart>
        <name>Fe</name>
        <dbReference type="ChEBI" id="CHEBI:18248"/>
    </ligandPart>
</feature>
<dbReference type="UniPathway" id="UPA00269">
    <property type="reaction ID" value="UER00713"/>
</dbReference>
<feature type="transmembrane region" description="Helical" evidence="12">
    <location>
        <begin position="306"/>
        <end position="327"/>
    </location>
</feature>
<organism evidence="13 14">
    <name type="scientific">Azospirillum argentinense</name>
    <dbReference type="NCBI Taxonomy" id="2970906"/>
    <lineage>
        <taxon>Bacteria</taxon>
        <taxon>Pseudomonadati</taxon>
        <taxon>Pseudomonadota</taxon>
        <taxon>Alphaproteobacteria</taxon>
        <taxon>Rhodospirillales</taxon>
        <taxon>Azospirillaceae</taxon>
        <taxon>Azospirillum</taxon>
    </lineage>
</organism>
<evidence type="ECO:0000256" key="10">
    <source>
        <dbReference type="ARBA" id="ARBA00044501"/>
    </source>
</evidence>
<evidence type="ECO:0000256" key="12">
    <source>
        <dbReference type="HAMAP-Rule" id="MF_01665"/>
    </source>
</evidence>
<dbReference type="GO" id="GO:0120547">
    <property type="term" value="F:heme A synthase activity"/>
    <property type="evidence" value="ECO:0007669"/>
    <property type="project" value="UniProtKB-EC"/>
</dbReference>
<sequence>MTDITAPALAGKDVRDPASTRPIAYWLLVCCAMVFAMAVIGAITRLTESGLSMVEWKPLIGILPPLTEAEWNRVFGLYQTTPEFRIYNATMDLAAFKQIFWWEWFHRFWGQLIGFVFLIPFLRFWVNGRIPADLWPKLAGLFLLGGLQGVIGWYMVKSGLVDRPDVSHYRLALHLGTAIVIYGLLLRTALGILDPLPLAGWATESGRLRKHARWALGLTGVTIVWGAFVAGTDAGLAYNTFPLMAGHVIPPEVANLTPWWINFFENTAAIQLTHRALALLTGLVVLGLALRVWVARLPGRAGRVALLTAAMVLVQIGLGIATLLSFVWIPLGAAHQAGAILLVSGLVWLLHELRPVGVPKR</sequence>
<evidence type="ECO:0000256" key="6">
    <source>
        <dbReference type="ARBA" id="ARBA00023002"/>
    </source>
</evidence>
<dbReference type="Proteomes" id="UP000027186">
    <property type="component" value="Chromosome"/>
</dbReference>
<dbReference type="GO" id="GO:0046872">
    <property type="term" value="F:metal ion binding"/>
    <property type="evidence" value="ECO:0007669"/>
    <property type="project" value="UniProtKB-KW"/>
</dbReference>
<feature type="transmembrane region" description="Helical" evidence="12">
    <location>
        <begin position="276"/>
        <end position="294"/>
    </location>
</feature>
<reference evidence="13 14" key="1">
    <citation type="journal article" date="2014" name="Genome Announc.">
        <title>Complete Genome Sequence of the Model Rhizosphere Strain Azospirillum brasilense Az39, Successfully Applied in Agriculture.</title>
        <authorList>
            <person name="Rivera D."/>
            <person name="Revale S."/>
            <person name="Molina R."/>
            <person name="Gualpa J."/>
            <person name="Puente M."/>
            <person name="Maroniche G."/>
            <person name="Paris G."/>
            <person name="Baker D."/>
            <person name="Clavijo B."/>
            <person name="McLay K."/>
            <person name="Spaepen S."/>
            <person name="Perticari A."/>
            <person name="Vazquez M."/>
            <person name="Wisniewski-Dye F."/>
            <person name="Watkins C."/>
            <person name="Martinez-Abarca F."/>
            <person name="Vanderleyden J."/>
            <person name="Cassan F."/>
        </authorList>
    </citation>
    <scope>NUCLEOTIDE SEQUENCE [LARGE SCALE GENOMIC DNA]</scope>
    <source>
        <strain evidence="13 14">Az39</strain>
    </source>
</reference>
<protein>
    <recommendedName>
        <fullName evidence="12">Heme A synthase</fullName>
        <shortName evidence="12">HAS</shortName>
        <ecNumber evidence="12">1.17.99.9</ecNumber>
    </recommendedName>
    <alternativeName>
        <fullName evidence="12">Cytochrome aa3-controlling protein</fullName>
    </alternativeName>
</protein>
<proteinExistence type="inferred from homology"/>
<comment type="catalytic activity">
    <reaction evidence="11">
        <text>Fe(II)-heme o + 2 A + H2O = Fe(II)-heme a + 2 AH2</text>
        <dbReference type="Rhea" id="RHEA:63388"/>
        <dbReference type="ChEBI" id="CHEBI:13193"/>
        <dbReference type="ChEBI" id="CHEBI:15377"/>
        <dbReference type="ChEBI" id="CHEBI:17499"/>
        <dbReference type="ChEBI" id="CHEBI:60530"/>
        <dbReference type="ChEBI" id="CHEBI:61715"/>
        <dbReference type="EC" id="1.17.99.9"/>
    </reaction>
    <physiologicalReaction direction="left-to-right" evidence="11">
        <dbReference type="Rhea" id="RHEA:63389"/>
    </physiologicalReaction>
</comment>
<evidence type="ECO:0000256" key="11">
    <source>
        <dbReference type="ARBA" id="ARBA00048044"/>
    </source>
</evidence>
<dbReference type="PANTHER" id="PTHR23289:SF2">
    <property type="entry name" value="CYTOCHROME C OXIDASE ASSEMBLY PROTEIN COX15 HOMOLOG"/>
    <property type="match status" value="1"/>
</dbReference>
<dbReference type="InterPro" id="IPR023754">
    <property type="entry name" value="HemeA_Synthase_type2"/>
</dbReference>
<comment type="similarity">
    <text evidence="12">Belongs to the COX15/CtaA family. Type 2 subfamily.</text>
</comment>
<dbReference type="EMBL" id="CP007793">
    <property type="protein sequence ID" value="AIB12955.1"/>
    <property type="molecule type" value="Genomic_DNA"/>
</dbReference>